<dbReference type="PANTHER" id="PTHR10443">
    <property type="entry name" value="MICROSOMAL DIPEPTIDASE"/>
    <property type="match status" value="1"/>
</dbReference>
<reference evidence="2" key="1">
    <citation type="submission" date="2017-04" db="EMBL/GenBank/DDBJ databases">
        <title>Function of individual gut microbiota members based on whole genome sequencing of pure cultures obtained from chicken caecum.</title>
        <authorList>
            <person name="Medvecky M."/>
            <person name="Cejkova D."/>
            <person name="Polansky O."/>
            <person name="Karasova D."/>
            <person name="Kubasova T."/>
            <person name="Cizek A."/>
            <person name="Rychlik I."/>
        </authorList>
    </citation>
    <scope>NUCLEOTIDE SEQUENCE [LARGE SCALE GENOMIC DNA]</scope>
    <source>
        <strain evidence="2">An178</strain>
    </source>
</reference>
<accession>A0A1Y4M042</accession>
<sequence length="300" mass="34598">MRFANLHDDIGNDIYDHKDQKDRLDTFHYPRFKQGNMCFSAIVCCFDGGQDWNTMCDTIRYVENAILHSKHFSFDDTKDIQVFIAVEGMCGIDKDPEERIDWLYMHHVRLASLCWNDDNALACGAKKGNKPLTDLGKRVIKEMNQVNMAIDTSHCCEWNFYDIARISTKPIIASHSNVKGLYNHYRNLSDPQLQVIQSKNGLIGGIPVRWFVDKKENNATLEDFIQVLIYIKEKIGTNHIALGFDFMDYIPGMEDSNVIGMKDITQIQNIATALQEHGFAQQEIEDICFNNAYNFMKNYI</sequence>
<organism evidence="1 2">
    <name type="scientific">Faecalitalea cylindroides</name>
    <dbReference type="NCBI Taxonomy" id="39483"/>
    <lineage>
        <taxon>Bacteria</taxon>
        <taxon>Bacillati</taxon>
        <taxon>Bacillota</taxon>
        <taxon>Erysipelotrichia</taxon>
        <taxon>Erysipelotrichales</taxon>
        <taxon>Erysipelotrichaceae</taxon>
        <taxon>Faecalitalea</taxon>
    </lineage>
</organism>
<gene>
    <name evidence="1" type="ORF">B5F14_02715</name>
</gene>
<dbReference type="InterPro" id="IPR008257">
    <property type="entry name" value="Pept_M19"/>
</dbReference>
<dbReference type="GO" id="GO:0006508">
    <property type="term" value="P:proteolysis"/>
    <property type="evidence" value="ECO:0007669"/>
    <property type="project" value="InterPro"/>
</dbReference>
<name>A0A1Y4M042_9FIRM</name>
<evidence type="ECO:0000313" key="2">
    <source>
        <dbReference type="Proteomes" id="UP000195447"/>
    </source>
</evidence>
<dbReference type="PANTHER" id="PTHR10443:SF12">
    <property type="entry name" value="DIPEPTIDASE"/>
    <property type="match status" value="1"/>
</dbReference>
<dbReference type="EMBL" id="NFKM01000003">
    <property type="protein sequence ID" value="OUP61520.1"/>
    <property type="molecule type" value="Genomic_DNA"/>
</dbReference>
<evidence type="ECO:0000313" key="1">
    <source>
        <dbReference type="EMBL" id="OUP61520.1"/>
    </source>
</evidence>
<dbReference type="PROSITE" id="PS51365">
    <property type="entry name" value="RENAL_DIPEPTIDASE_2"/>
    <property type="match status" value="1"/>
</dbReference>
<dbReference type="GO" id="GO:0070573">
    <property type="term" value="F:metallodipeptidase activity"/>
    <property type="evidence" value="ECO:0007669"/>
    <property type="project" value="InterPro"/>
</dbReference>
<dbReference type="Proteomes" id="UP000195447">
    <property type="component" value="Unassembled WGS sequence"/>
</dbReference>
<dbReference type="Gene3D" id="3.20.20.140">
    <property type="entry name" value="Metal-dependent hydrolases"/>
    <property type="match status" value="1"/>
</dbReference>
<dbReference type="InterPro" id="IPR032466">
    <property type="entry name" value="Metal_Hydrolase"/>
</dbReference>
<dbReference type="RefSeq" id="WP_087158281.1">
    <property type="nucleotide sequence ID" value="NZ_CBCTZC010000009.1"/>
</dbReference>
<proteinExistence type="predicted"/>
<dbReference type="Pfam" id="PF01244">
    <property type="entry name" value="Peptidase_M19"/>
    <property type="match status" value="1"/>
</dbReference>
<protein>
    <submittedName>
        <fullName evidence="1">Zn-dependent dipeptidase, microsomal dipeptidase-like protein</fullName>
    </submittedName>
</protein>
<comment type="caution">
    <text evidence="1">The sequence shown here is derived from an EMBL/GenBank/DDBJ whole genome shotgun (WGS) entry which is preliminary data.</text>
</comment>
<keyword evidence="2" id="KW-1185">Reference proteome</keyword>
<dbReference type="AlphaFoldDB" id="A0A1Y4M042"/>
<dbReference type="SUPFAM" id="SSF51556">
    <property type="entry name" value="Metallo-dependent hydrolases"/>
    <property type="match status" value="1"/>
</dbReference>